<dbReference type="AlphaFoldDB" id="A0A369CJ35"/>
<dbReference type="RefSeq" id="WP_114278155.1">
    <property type="nucleotide sequence ID" value="NZ_QPJY01000001.1"/>
</dbReference>
<evidence type="ECO:0000313" key="2">
    <source>
        <dbReference type="Proteomes" id="UP000252707"/>
    </source>
</evidence>
<comment type="caution">
    <text evidence="1">The sequence shown here is derived from an EMBL/GenBank/DDBJ whole genome shotgun (WGS) entry which is preliminary data.</text>
</comment>
<protein>
    <recommendedName>
        <fullName evidence="3">Metal-binding protein</fullName>
    </recommendedName>
</protein>
<accession>A0A369CJ35</accession>
<dbReference type="OrthoDB" id="7362200at2"/>
<evidence type="ECO:0000313" key="1">
    <source>
        <dbReference type="EMBL" id="RCX33298.1"/>
    </source>
</evidence>
<keyword evidence="2" id="KW-1185">Reference proteome</keyword>
<name>A0A369CJ35_9GAMM</name>
<proteinExistence type="predicted"/>
<organism evidence="1 2">
    <name type="scientific">Thioalbus denitrificans</name>
    <dbReference type="NCBI Taxonomy" id="547122"/>
    <lineage>
        <taxon>Bacteria</taxon>
        <taxon>Pseudomonadati</taxon>
        <taxon>Pseudomonadota</taxon>
        <taxon>Gammaproteobacteria</taxon>
        <taxon>Chromatiales</taxon>
        <taxon>Ectothiorhodospiraceae</taxon>
        <taxon>Thioalbus</taxon>
    </lineage>
</organism>
<gene>
    <name evidence="1" type="ORF">DFQ59_101599</name>
</gene>
<dbReference type="EMBL" id="QPJY01000001">
    <property type="protein sequence ID" value="RCX33298.1"/>
    <property type="molecule type" value="Genomic_DNA"/>
</dbReference>
<evidence type="ECO:0008006" key="3">
    <source>
        <dbReference type="Google" id="ProtNLM"/>
    </source>
</evidence>
<dbReference type="Proteomes" id="UP000252707">
    <property type="component" value="Unassembled WGS sequence"/>
</dbReference>
<reference evidence="1 2" key="1">
    <citation type="submission" date="2018-07" db="EMBL/GenBank/DDBJ databases">
        <title>Genomic Encyclopedia of Type Strains, Phase IV (KMG-IV): sequencing the most valuable type-strain genomes for metagenomic binning, comparative biology and taxonomic classification.</title>
        <authorList>
            <person name="Goeker M."/>
        </authorList>
    </citation>
    <scope>NUCLEOTIDE SEQUENCE [LARGE SCALE GENOMIC DNA]</scope>
    <source>
        <strain evidence="1 2">DSM 26407</strain>
    </source>
</reference>
<sequence length="65" mass="6925">MSKASGSCDLCGLPVEGKPFELRTPAGVLQFCCDGCRGIYRLLNDVEEIPEKPDPEADVSDTPPG</sequence>